<sequence length="123" mass="14153">MKSYELNLTEYSIEIDKVVVKDKKRTTEKAEEVVDIKKELADLLRIPGTYKNGVESFDGMMLGREIRACEEDSLTISEDELRVLKMVMDELISREHNPAKNLISLGGPRYEEMIIRVYGLGRD</sequence>
<proteinExistence type="predicted"/>
<dbReference type="EMBL" id="LAZR01037730">
    <property type="protein sequence ID" value="KKL21441.1"/>
    <property type="molecule type" value="Genomic_DNA"/>
</dbReference>
<evidence type="ECO:0000313" key="1">
    <source>
        <dbReference type="EMBL" id="KKL21441.1"/>
    </source>
</evidence>
<reference evidence="1" key="1">
    <citation type="journal article" date="2015" name="Nature">
        <title>Complex archaea that bridge the gap between prokaryotes and eukaryotes.</title>
        <authorList>
            <person name="Spang A."/>
            <person name="Saw J.H."/>
            <person name="Jorgensen S.L."/>
            <person name="Zaremba-Niedzwiedzka K."/>
            <person name="Martijn J."/>
            <person name="Lind A.E."/>
            <person name="van Eijk R."/>
            <person name="Schleper C."/>
            <person name="Guy L."/>
            <person name="Ettema T.J."/>
        </authorList>
    </citation>
    <scope>NUCLEOTIDE SEQUENCE</scope>
</reference>
<protein>
    <submittedName>
        <fullName evidence="1">Uncharacterized protein</fullName>
    </submittedName>
</protein>
<comment type="caution">
    <text evidence="1">The sequence shown here is derived from an EMBL/GenBank/DDBJ whole genome shotgun (WGS) entry which is preliminary data.</text>
</comment>
<accession>A0A0F9DUU4</accession>
<dbReference type="AlphaFoldDB" id="A0A0F9DUU4"/>
<organism evidence="1">
    <name type="scientific">marine sediment metagenome</name>
    <dbReference type="NCBI Taxonomy" id="412755"/>
    <lineage>
        <taxon>unclassified sequences</taxon>
        <taxon>metagenomes</taxon>
        <taxon>ecological metagenomes</taxon>
    </lineage>
</organism>
<name>A0A0F9DUU4_9ZZZZ</name>
<gene>
    <name evidence="1" type="ORF">LCGC14_2445420</name>
</gene>